<reference evidence="10 11" key="1">
    <citation type="submission" date="2017-12" db="EMBL/GenBank/DDBJ databases">
        <title>High-resolution comparative analysis of great ape genomes.</title>
        <authorList>
            <person name="Pollen A."/>
            <person name="Hastie A."/>
            <person name="Hormozdiari F."/>
            <person name="Dougherty M."/>
            <person name="Liu R."/>
            <person name="Chaisson M."/>
            <person name="Hoppe E."/>
            <person name="Hill C."/>
            <person name="Pang A."/>
            <person name="Hillier L."/>
            <person name="Baker C."/>
            <person name="Armstrong J."/>
            <person name="Shendure J."/>
            <person name="Paten B."/>
            <person name="Wilson R."/>
            <person name="Chao H."/>
            <person name="Schneider V."/>
            <person name="Ventura M."/>
            <person name="Kronenberg Z."/>
            <person name="Murali S."/>
            <person name="Gordon D."/>
            <person name="Cantsilieris S."/>
            <person name="Munson K."/>
            <person name="Nelson B."/>
            <person name="Raja A."/>
            <person name="Underwood J."/>
            <person name="Diekhans M."/>
            <person name="Fiddes I."/>
            <person name="Haussler D."/>
            <person name="Eichler E."/>
        </authorList>
    </citation>
    <scope>NUCLEOTIDE SEQUENCE [LARGE SCALE GENOMIC DNA]</scope>
    <source>
        <strain evidence="10">Yerkes chimp pedigree #C0471</strain>
    </source>
</reference>
<dbReference type="GO" id="GO:0008270">
    <property type="term" value="F:zinc ion binding"/>
    <property type="evidence" value="ECO:0007669"/>
    <property type="project" value="UniProtKB-KW"/>
</dbReference>
<keyword evidence="2" id="KW-0479">Metal-binding</keyword>
<keyword evidence="3" id="KW-0677">Repeat</keyword>
<name>A0A2J8Q777_PANTR</name>
<sequence>MIEARSSVKLHPMQNRRIHTGEKPQKCDDCGKAFTSHSHLIRHQRIHTGQKSCKCHQCGKVFSLRSLLAEHQKIHF</sequence>
<dbReference type="InterPro" id="IPR036236">
    <property type="entry name" value="Znf_C2H2_sf"/>
</dbReference>
<dbReference type="AlphaFoldDB" id="A0A2J8Q777"/>
<feature type="domain" description="C2H2-type" evidence="9">
    <location>
        <begin position="25"/>
        <end position="52"/>
    </location>
</feature>
<keyword evidence="5" id="KW-0862">Zinc</keyword>
<dbReference type="GO" id="GO:0005634">
    <property type="term" value="C:nucleus"/>
    <property type="evidence" value="ECO:0007669"/>
    <property type="project" value="UniProtKB-SubCell"/>
</dbReference>
<gene>
    <name evidence="10" type="ORF">CK820_G0041803</name>
</gene>
<evidence type="ECO:0000256" key="5">
    <source>
        <dbReference type="ARBA" id="ARBA00022833"/>
    </source>
</evidence>
<feature type="region of interest" description="Disordered" evidence="8">
    <location>
        <begin position="1"/>
        <end position="24"/>
    </location>
</feature>
<evidence type="ECO:0000259" key="9">
    <source>
        <dbReference type="PROSITE" id="PS50157"/>
    </source>
</evidence>
<feature type="domain" description="C2H2-type" evidence="9">
    <location>
        <begin position="53"/>
        <end position="76"/>
    </location>
</feature>
<comment type="caution">
    <text evidence="10">The sequence shown here is derived from an EMBL/GenBank/DDBJ whole genome shotgun (WGS) entry which is preliminary data.</text>
</comment>
<evidence type="ECO:0000256" key="2">
    <source>
        <dbReference type="ARBA" id="ARBA00022723"/>
    </source>
</evidence>
<evidence type="ECO:0000313" key="10">
    <source>
        <dbReference type="EMBL" id="PNI92122.1"/>
    </source>
</evidence>
<dbReference type="FunFam" id="3.30.160.60:FF:002397">
    <property type="entry name" value="Zinc finger protein 320"/>
    <property type="match status" value="1"/>
</dbReference>
<evidence type="ECO:0000256" key="4">
    <source>
        <dbReference type="ARBA" id="ARBA00022771"/>
    </source>
</evidence>
<dbReference type="SUPFAM" id="SSF57667">
    <property type="entry name" value="beta-beta-alpha zinc fingers"/>
    <property type="match status" value="1"/>
</dbReference>
<dbReference type="SMART" id="SM00355">
    <property type="entry name" value="ZnF_C2H2"/>
    <property type="match status" value="2"/>
</dbReference>
<dbReference type="FunFam" id="3.30.160.60:FF:002090">
    <property type="entry name" value="Zinc finger protein 473"/>
    <property type="match status" value="1"/>
</dbReference>
<comment type="subcellular location">
    <subcellularLocation>
        <location evidence="1">Nucleus</location>
    </subcellularLocation>
</comment>
<dbReference type="Gene3D" id="3.30.160.60">
    <property type="entry name" value="Classic Zinc Finger"/>
    <property type="match status" value="2"/>
</dbReference>
<keyword evidence="6" id="KW-0539">Nucleus</keyword>
<evidence type="ECO:0000256" key="3">
    <source>
        <dbReference type="ARBA" id="ARBA00022737"/>
    </source>
</evidence>
<dbReference type="PANTHER" id="PTHR23226">
    <property type="entry name" value="ZINC FINGER AND SCAN DOMAIN-CONTAINING"/>
    <property type="match status" value="1"/>
</dbReference>
<dbReference type="Proteomes" id="UP000236370">
    <property type="component" value="Unassembled WGS sequence"/>
</dbReference>
<evidence type="ECO:0000256" key="8">
    <source>
        <dbReference type="SAM" id="MobiDB-lite"/>
    </source>
</evidence>
<accession>A0A2J8Q777</accession>
<dbReference type="PROSITE" id="PS00028">
    <property type="entry name" value="ZINC_FINGER_C2H2_1"/>
    <property type="match status" value="2"/>
</dbReference>
<dbReference type="Pfam" id="PF00096">
    <property type="entry name" value="zf-C2H2"/>
    <property type="match status" value="2"/>
</dbReference>
<evidence type="ECO:0000256" key="6">
    <source>
        <dbReference type="ARBA" id="ARBA00023242"/>
    </source>
</evidence>
<keyword evidence="4 7" id="KW-0863">Zinc-finger</keyword>
<dbReference type="PANTHER" id="PTHR23226:SF366">
    <property type="entry name" value="ZINC FINGER PROTEIN ZFP2"/>
    <property type="match status" value="1"/>
</dbReference>
<evidence type="ECO:0000256" key="1">
    <source>
        <dbReference type="ARBA" id="ARBA00004123"/>
    </source>
</evidence>
<organism evidence="10 11">
    <name type="scientific">Pan troglodytes</name>
    <name type="common">Chimpanzee</name>
    <dbReference type="NCBI Taxonomy" id="9598"/>
    <lineage>
        <taxon>Eukaryota</taxon>
        <taxon>Metazoa</taxon>
        <taxon>Chordata</taxon>
        <taxon>Craniata</taxon>
        <taxon>Vertebrata</taxon>
        <taxon>Euteleostomi</taxon>
        <taxon>Mammalia</taxon>
        <taxon>Eutheria</taxon>
        <taxon>Euarchontoglires</taxon>
        <taxon>Primates</taxon>
        <taxon>Haplorrhini</taxon>
        <taxon>Catarrhini</taxon>
        <taxon>Hominidae</taxon>
        <taxon>Pan</taxon>
    </lineage>
</organism>
<protein>
    <submittedName>
        <fullName evidence="10">ZNF701 isoform 1</fullName>
    </submittedName>
</protein>
<proteinExistence type="predicted"/>
<dbReference type="PROSITE" id="PS50157">
    <property type="entry name" value="ZINC_FINGER_C2H2_2"/>
    <property type="match status" value="2"/>
</dbReference>
<dbReference type="InterPro" id="IPR013087">
    <property type="entry name" value="Znf_C2H2_type"/>
</dbReference>
<dbReference type="EMBL" id="NBAG03000069">
    <property type="protein sequence ID" value="PNI92122.1"/>
    <property type="molecule type" value="Genomic_DNA"/>
</dbReference>
<evidence type="ECO:0000313" key="11">
    <source>
        <dbReference type="Proteomes" id="UP000236370"/>
    </source>
</evidence>
<evidence type="ECO:0000256" key="7">
    <source>
        <dbReference type="PROSITE-ProRule" id="PRU00042"/>
    </source>
</evidence>